<keyword evidence="7" id="KW-1185">Reference proteome</keyword>
<keyword evidence="3" id="KW-0175">Coiled coil</keyword>
<dbReference type="GO" id="GO:0005524">
    <property type="term" value="F:ATP binding"/>
    <property type="evidence" value="ECO:0007669"/>
    <property type="project" value="UniProtKB-KW"/>
</dbReference>
<gene>
    <name evidence="6" type="ORF">JOF55_004391</name>
</gene>
<dbReference type="SMART" id="SM00487">
    <property type="entry name" value="DEXDc"/>
    <property type="match status" value="1"/>
</dbReference>
<feature type="coiled-coil region" evidence="3">
    <location>
        <begin position="1163"/>
        <end position="1190"/>
    </location>
</feature>
<accession>A0AAE4CN83</accession>
<feature type="domain" description="Helicase C-terminal" evidence="5">
    <location>
        <begin position="901"/>
        <end position="1074"/>
    </location>
</feature>
<evidence type="ECO:0000259" key="5">
    <source>
        <dbReference type="PROSITE" id="PS51194"/>
    </source>
</evidence>
<reference evidence="6" key="1">
    <citation type="submission" date="2023-07" db="EMBL/GenBank/DDBJ databases">
        <title>Sequencing the genomes of 1000 actinobacteria strains.</title>
        <authorList>
            <person name="Klenk H.-P."/>
        </authorList>
    </citation>
    <scope>NUCLEOTIDE SEQUENCE</scope>
    <source>
        <strain evidence="6">DSM 45977</strain>
    </source>
</reference>
<evidence type="ECO:0000259" key="4">
    <source>
        <dbReference type="PROSITE" id="PS51192"/>
    </source>
</evidence>
<evidence type="ECO:0000256" key="2">
    <source>
        <dbReference type="ARBA" id="ARBA00022840"/>
    </source>
</evidence>
<protein>
    <submittedName>
        <fullName evidence="6">ATP-dependent helicase YprA (DUF1998 family)/rubrerythrin</fullName>
    </submittedName>
</protein>
<dbReference type="RefSeq" id="WP_310277585.1">
    <property type="nucleotide sequence ID" value="NZ_JAVDXW010000001.1"/>
</dbReference>
<dbReference type="Pfam" id="PF00270">
    <property type="entry name" value="DEAD"/>
    <property type="match status" value="1"/>
</dbReference>
<dbReference type="Pfam" id="PF00271">
    <property type="entry name" value="Helicase_C"/>
    <property type="match status" value="1"/>
</dbReference>
<dbReference type="InterPro" id="IPR011545">
    <property type="entry name" value="DEAD/DEAH_box_helicase_dom"/>
</dbReference>
<dbReference type="PROSITE" id="PS51194">
    <property type="entry name" value="HELICASE_CTER"/>
    <property type="match status" value="1"/>
</dbReference>
<dbReference type="InterPro" id="IPR027417">
    <property type="entry name" value="P-loop_NTPase"/>
</dbReference>
<dbReference type="InterPro" id="IPR018973">
    <property type="entry name" value="MZB"/>
</dbReference>
<feature type="domain" description="Helicase ATP-binding" evidence="4">
    <location>
        <begin position="99"/>
        <end position="311"/>
    </location>
</feature>
<organism evidence="6 7">
    <name type="scientific">Haloactinomyces albus</name>
    <dbReference type="NCBI Taxonomy" id="1352928"/>
    <lineage>
        <taxon>Bacteria</taxon>
        <taxon>Bacillati</taxon>
        <taxon>Actinomycetota</taxon>
        <taxon>Actinomycetes</taxon>
        <taxon>Actinopolysporales</taxon>
        <taxon>Actinopolysporaceae</taxon>
        <taxon>Haloactinomyces</taxon>
    </lineage>
</organism>
<evidence type="ECO:0000313" key="7">
    <source>
        <dbReference type="Proteomes" id="UP001180845"/>
    </source>
</evidence>
<dbReference type="GO" id="GO:0043138">
    <property type="term" value="F:3'-5' DNA helicase activity"/>
    <property type="evidence" value="ECO:0007669"/>
    <property type="project" value="TreeGrafter"/>
</dbReference>
<dbReference type="PANTHER" id="PTHR47957:SF3">
    <property type="entry name" value="ATP-DEPENDENT HELICASE HRQ1"/>
    <property type="match status" value="1"/>
</dbReference>
<dbReference type="SMART" id="SM00490">
    <property type="entry name" value="HELICc"/>
    <property type="match status" value="1"/>
</dbReference>
<keyword evidence="1" id="KW-0547">Nucleotide-binding</keyword>
<dbReference type="GO" id="GO:0006289">
    <property type="term" value="P:nucleotide-excision repair"/>
    <property type="evidence" value="ECO:0007669"/>
    <property type="project" value="TreeGrafter"/>
</dbReference>
<dbReference type="GO" id="GO:0036297">
    <property type="term" value="P:interstrand cross-link repair"/>
    <property type="evidence" value="ECO:0007669"/>
    <property type="project" value="TreeGrafter"/>
</dbReference>
<evidence type="ECO:0000313" key="6">
    <source>
        <dbReference type="EMBL" id="MDR7304210.1"/>
    </source>
</evidence>
<evidence type="ECO:0000256" key="3">
    <source>
        <dbReference type="SAM" id="Coils"/>
    </source>
</evidence>
<keyword evidence="2" id="KW-0067">ATP-binding</keyword>
<dbReference type="GO" id="GO:0003676">
    <property type="term" value="F:nucleic acid binding"/>
    <property type="evidence" value="ECO:0007669"/>
    <property type="project" value="InterPro"/>
</dbReference>
<dbReference type="PANTHER" id="PTHR47957">
    <property type="entry name" value="ATP-DEPENDENT HELICASE HRQ1"/>
    <property type="match status" value="1"/>
</dbReference>
<dbReference type="InterPro" id="IPR001650">
    <property type="entry name" value="Helicase_C-like"/>
</dbReference>
<dbReference type="Proteomes" id="UP001180845">
    <property type="component" value="Unassembled WGS sequence"/>
</dbReference>
<dbReference type="PROSITE" id="PS51192">
    <property type="entry name" value="HELICASE_ATP_BIND_1"/>
    <property type="match status" value="1"/>
</dbReference>
<dbReference type="EMBL" id="JAVDXW010000001">
    <property type="protein sequence ID" value="MDR7304210.1"/>
    <property type="molecule type" value="Genomic_DNA"/>
</dbReference>
<evidence type="ECO:0000256" key="1">
    <source>
        <dbReference type="ARBA" id="ARBA00022741"/>
    </source>
</evidence>
<sequence length="1583" mass="176123">MTTFNPLDTSSQINEAYRRYLRSLLPLRDTSLATALDETVDNSSLLTKGPLLESTPAYEPGATITELVDEEVLSPEFFPFTGPELPADRPLHRHQEQAVRKARAGRNFVMATGTGSGKTEGFLLPILAHLAEQRAAGALGPGVRALLLYPMNALANDQLARFRRLLATMPDVTFGRYTGDTREDRRKAEEDFRNLNPGVEPLPNELLSRQEMRANPPHLLLTNYAMLEYLLLRPQDMDLFDTTHAQQWKFIVVDEAHVYDGAKGSELAMLLRRLRDRVGANHDLQAIATSATVGADSAPEAVTDFATNLFGLPFHWESANPDRQDLVTASTLTHPAGPAWGPLPSSAYAELATVSDPQTELLRMARAHGWHGHGQAADALRTEARLRKLHTALSKGPQPLENIATELFTEHTDDDRTMAEVATTNLVTLAGLVHDPAGSPVLSTRFHLFTRATEGAFSCLTETDPHLSLSRREQCEHCFRRVFELAGCRRCGTVYLHGAMDNSGPVPRHTPWRSGVDRSHAWLLLEDRDIDGTAIEDEDDALLDGGKAEQATRRYLCIGCGTVHTDESATCSHEDCPGTELRAVRLINSSSESLKSCIACGARGTRPIRLLESGSEAAASVLATSFYQALPPDTTGPAAEHAGQGRKLLFFSDSRQMAAYFAPYLQDTHQRLSHRRLIMLALQHWAKVEDNERATVEDVVDFTLRATKRSQTFHEDDSRSTRRNAVSLWVMQETISYDDRQSLEGVGLIRVELDRKPTWQPPERLTALGLGTEESWGLLEELLRILRTQGALDMPEEVDPSNEEFAPRRGPIYVRGQGSDSKKRVFSWVPTRGTNRRADYLTRVLRELGSDRDPNALLDELWQDLDPANAQDGPQKWFRSDSFSQLGTVRRIDHRKLRFRQVDEATVLYQCDRCRRIAGVSVRGVCSTMRCDGTLQPWQRTSAEQERDHYRHLYLASSPVPMRVQEHTAQWTSKKAAEIQTDFVQGKTNALSCSTTFELGVDVGELQAVMLRNMPPTTANYVQRAGRAGRRTDSAALVVTYAQRRSHDLSRFAEPEKMISGETRAPVIPLENVRIDRRHAHSIALAAFFRAMRDQHQETWRTAGEFFLAPAPAPPDHVIPALRVRNFLTPVPAAVRASLETVLPKNMHEEIGVATDAWVEVLVDLLETARSELQQDVDAFEQRRKTAEREQKYPMAEQCKKVLRTLYNRPLIGFLANHNVLPKYGFPVDTVELRTNRTREDRDQTLELTRDLSLAIKDYAPGAEIIAGGHRWTSGGIYRLPGRDLVTRYYAVCEECGHYRESIDQLDPTCPSCHAPQTRAARHYVEPTYGFVASEAKKQGSSQAPPRSGSTATYILDSHADVDEGTTRFPGGGTLDWRVGARGQFVVISEGAGRAGFRICQWCGWGISATQKSPREHPHLLKDTTCTGPLIASSLAHRYETDFVELRFDPLTVLGNPEENFRSAVYALLEGASVELEISRDDIDGTVHRGVDGQLSLVLFDTTPGGAGSTLRIAQNLIAVVRTAVARVIRCECGAETSCYGCLRGFSNERYHEQLSRSAALELLQKLVPSDSGVTEGSTDASR</sequence>
<keyword evidence="6" id="KW-0347">Helicase</keyword>
<comment type="caution">
    <text evidence="6">The sequence shown here is derived from an EMBL/GenBank/DDBJ whole genome shotgun (WGS) entry which is preliminary data.</text>
</comment>
<dbReference type="Gene3D" id="3.40.50.300">
    <property type="entry name" value="P-loop containing nucleotide triphosphate hydrolases"/>
    <property type="match status" value="2"/>
</dbReference>
<proteinExistence type="predicted"/>
<dbReference type="InterPro" id="IPR014001">
    <property type="entry name" value="Helicase_ATP-bd"/>
</dbReference>
<dbReference type="SUPFAM" id="SSF52540">
    <property type="entry name" value="P-loop containing nucleoside triphosphate hydrolases"/>
    <property type="match status" value="2"/>
</dbReference>
<keyword evidence="6" id="KW-0378">Hydrolase</keyword>
<name>A0AAE4CN83_9ACTN</name>
<dbReference type="CDD" id="cd17923">
    <property type="entry name" value="DEXHc_Hrq1-like"/>
    <property type="match status" value="1"/>
</dbReference>
<dbReference type="Pfam" id="PF09369">
    <property type="entry name" value="MZB"/>
    <property type="match status" value="1"/>
</dbReference>